<feature type="transmembrane region" description="Helical" evidence="4">
    <location>
        <begin position="133"/>
        <end position="158"/>
    </location>
</feature>
<dbReference type="InterPro" id="IPR011712">
    <property type="entry name" value="Sig_transdc_His_kin_sub3_dim/P"/>
</dbReference>
<dbReference type="GO" id="GO:0046983">
    <property type="term" value="F:protein dimerization activity"/>
    <property type="evidence" value="ECO:0007669"/>
    <property type="project" value="InterPro"/>
</dbReference>
<dbReference type="Pfam" id="PF07730">
    <property type="entry name" value="HisKA_3"/>
    <property type="match status" value="1"/>
</dbReference>
<reference evidence="6 7" key="1">
    <citation type="submission" date="2019-09" db="EMBL/GenBank/DDBJ databases">
        <title>Serinicoccus pratensis sp. nov., isolated from meadow soil.</title>
        <authorList>
            <person name="Zhang W."/>
        </authorList>
    </citation>
    <scope>NUCLEOTIDE SEQUENCE [LARGE SCALE GENOMIC DNA]</scope>
    <source>
        <strain evidence="6 7">W204</strain>
    </source>
</reference>
<feature type="transmembrane region" description="Helical" evidence="4">
    <location>
        <begin position="108"/>
        <end position="127"/>
    </location>
</feature>
<name>A0A5J6V920_9MICO</name>
<dbReference type="Gene3D" id="1.20.5.1930">
    <property type="match status" value="1"/>
</dbReference>
<keyword evidence="1" id="KW-0808">Transferase</keyword>
<dbReference type="RefSeq" id="WP_158062461.1">
    <property type="nucleotide sequence ID" value="NZ_CP044427.1"/>
</dbReference>
<organism evidence="6 7">
    <name type="scientific">Ornithinimicrobium pratense</name>
    <dbReference type="NCBI Taxonomy" id="2593973"/>
    <lineage>
        <taxon>Bacteria</taxon>
        <taxon>Bacillati</taxon>
        <taxon>Actinomycetota</taxon>
        <taxon>Actinomycetes</taxon>
        <taxon>Micrococcales</taxon>
        <taxon>Ornithinimicrobiaceae</taxon>
        <taxon>Ornithinimicrobium</taxon>
    </lineage>
</organism>
<feature type="transmembrane region" description="Helical" evidence="4">
    <location>
        <begin position="6"/>
        <end position="30"/>
    </location>
</feature>
<feature type="transmembrane region" description="Helical" evidence="4">
    <location>
        <begin position="75"/>
        <end position="101"/>
    </location>
</feature>
<dbReference type="PANTHER" id="PTHR24421">
    <property type="entry name" value="NITRATE/NITRITE SENSOR PROTEIN NARX-RELATED"/>
    <property type="match status" value="1"/>
</dbReference>
<dbReference type="AlphaFoldDB" id="A0A5J6V920"/>
<dbReference type="Gene3D" id="3.30.565.10">
    <property type="entry name" value="Histidine kinase-like ATPase, C-terminal domain"/>
    <property type="match status" value="1"/>
</dbReference>
<feature type="domain" description="Signal transduction histidine kinase subgroup 3 dimerisation and phosphoacceptor" evidence="5">
    <location>
        <begin position="189"/>
        <end position="251"/>
    </location>
</feature>
<keyword evidence="2 6" id="KW-0418">Kinase</keyword>
<keyword evidence="7" id="KW-1185">Reference proteome</keyword>
<sequence length="374" mass="39465">MRKVDAEVWAGLVMLAVLLAIGLPVLTGVVSPELPRLWWSLTYVVTVVALVVAAAHSEPGHPPVSGRVALGVATVGAWVLVGSAPAGFLSILLVVVAALAVYLVPFGLVLAIVGLNTALLVLAWAWADGNGPWWEVVAAAALYLFLQIVSALSVLSLVREQRLRRELTAAHVELRAATALLGESARTAERLRISRDLHDTVGHSLTVLSLELEAARHREGEGAQAHVVRAGAVARELLGDVRAAVDELRTRPTDLREALEQVVHDIPGLEVRLEVAGDVEVGEEESAALVRAVQEIVTNTLRHAQARTLSVTVARDGEGCTVLQAQDDGRGAARVQPGHGLQGLVERFEALGGEVRFDGQGPAGFAVVARVPAA</sequence>
<dbReference type="EMBL" id="CP044427">
    <property type="protein sequence ID" value="QFG69967.1"/>
    <property type="molecule type" value="Genomic_DNA"/>
</dbReference>
<evidence type="ECO:0000259" key="5">
    <source>
        <dbReference type="Pfam" id="PF07730"/>
    </source>
</evidence>
<gene>
    <name evidence="6" type="ORF">FY030_15750</name>
</gene>
<feature type="transmembrane region" description="Helical" evidence="4">
    <location>
        <begin position="37"/>
        <end position="55"/>
    </location>
</feature>
<evidence type="ECO:0000256" key="2">
    <source>
        <dbReference type="ARBA" id="ARBA00022777"/>
    </source>
</evidence>
<evidence type="ECO:0000313" key="6">
    <source>
        <dbReference type="EMBL" id="QFG69967.1"/>
    </source>
</evidence>
<dbReference type="InterPro" id="IPR036890">
    <property type="entry name" value="HATPase_C_sf"/>
</dbReference>
<accession>A0A5J6V920</accession>
<dbReference type="OrthoDB" id="5241784at2"/>
<protein>
    <submittedName>
        <fullName evidence="6">Sensor histidine kinase</fullName>
    </submittedName>
</protein>
<dbReference type="SUPFAM" id="SSF55874">
    <property type="entry name" value="ATPase domain of HSP90 chaperone/DNA topoisomerase II/histidine kinase"/>
    <property type="match status" value="1"/>
</dbReference>
<dbReference type="Proteomes" id="UP000326546">
    <property type="component" value="Chromosome"/>
</dbReference>
<keyword evidence="4" id="KW-0812">Transmembrane</keyword>
<dbReference type="PANTHER" id="PTHR24421:SF59">
    <property type="entry name" value="OXYGEN SENSOR HISTIDINE KINASE NREB"/>
    <property type="match status" value="1"/>
</dbReference>
<evidence type="ECO:0000256" key="1">
    <source>
        <dbReference type="ARBA" id="ARBA00022679"/>
    </source>
</evidence>
<dbReference type="CDD" id="cd16917">
    <property type="entry name" value="HATPase_UhpB-NarQ-NarX-like"/>
    <property type="match status" value="1"/>
</dbReference>
<evidence type="ECO:0000256" key="4">
    <source>
        <dbReference type="SAM" id="Phobius"/>
    </source>
</evidence>
<dbReference type="GO" id="GO:0000155">
    <property type="term" value="F:phosphorelay sensor kinase activity"/>
    <property type="evidence" value="ECO:0007669"/>
    <property type="project" value="InterPro"/>
</dbReference>
<evidence type="ECO:0000313" key="7">
    <source>
        <dbReference type="Proteomes" id="UP000326546"/>
    </source>
</evidence>
<keyword evidence="4" id="KW-0472">Membrane</keyword>
<dbReference type="GO" id="GO:0016020">
    <property type="term" value="C:membrane"/>
    <property type="evidence" value="ECO:0007669"/>
    <property type="project" value="InterPro"/>
</dbReference>
<evidence type="ECO:0000256" key="3">
    <source>
        <dbReference type="ARBA" id="ARBA00023012"/>
    </source>
</evidence>
<keyword evidence="4" id="KW-1133">Transmembrane helix</keyword>
<keyword evidence="3" id="KW-0902">Two-component regulatory system</keyword>
<dbReference type="InterPro" id="IPR050482">
    <property type="entry name" value="Sensor_HK_TwoCompSys"/>
</dbReference>
<proteinExistence type="predicted"/>
<dbReference type="KEGG" id="serw:FY030_15750"/>